<proteinExistence type="predicted"/>
<comment type="caution">
    <text evidence="1">The sequence shown here is derived from an EMBL/GenBank/DDBJ whole genome shotgun (WGS) entry which is preliminary data.</text>
</comment>
<gene>
    <name evidence="1" type="ORF">ALEPTO_LOCUS3646</name>
</gene>
<reference evidence="1" key="1">
    <citation type="submission" date="2021-06" db="EMBL/GenBank/DDBJ databases">
        <authorList>
            <person name="Kallberg Y."/>
            <person name="Tangrot J."/>
            <person name="Rosling A."/>
        </authorList>
    </citation>
    <scope>NUCLEOTIDE SEQUENCE</scope>
    <source>
        <strain evidence="1">FL130A</strain>
    </source>
</reference>
<evidence type="ECO:0000313" key="1">
    <source>
        <dbReference type="EMBL" id="CAG8504329.1"/>
    </source>
</evidence>
<name>A0A9N9F1X3_9GLOM</name>
<protein>
    <submittedName>
        <fullName evidence="1">14178_t:CDS:1</fullName>
    </submittedName>
</protein>
<dbReference type="AlphaFoldDB" id="A0A9N9F1X3"/>
<keyword evidence="2" id="KW-1185">Reference proteome</keyword>
<dbReference type="EMBL" id="CAJVPS010000708">
    <property type="protein sequence ID" value="CAG8504329.1"/>
    <property type="molecule type" value="Genomic_DNA"/>
</dbReference>
<accession>A0A9N9F1X3</accession>
<organism evidence="1 2">
    <name type="scientific">Ambispora leptoticha</name>
    <dbReference type="NCBI Taxonomy" id="144679"/>
    <lineage>
        <taxon>Eukaryota</taxon>
        <taxon>Fungi</taxon>
        <taxon>Fungi incertae sedis</taxon>
        <taxon>Mucoromycota</taxon>
        <taxon>Glomeromycotina</taxon>
        <taxon>Glomeromycetes</taxon>
        <taxon>Archaeosporales</taxon>
        <taxon>Ambisporaceae</taxon>
        <taxon>Ambispora</taxon>
    </lineage>
</organism>
<dbReference type="OrthoDB" id="2339353at2759"/>
<evidence type="ECO:0000313" key="2">
    <source>
        <dbReference type="Proteomes" id="UP000789508"/>
    </source>
</evidence>
<sequence>MVYQQAALQQAREYPATFRGPNVRFEFKYNYTLSCQIKYINSNTLTDSNSCTTQYLLQPNQTNDLYYGFLFGNLQFAGYSPGIFELQINVYVNDPAYNVTSDPGFGFRLYDPDPEFENITPLDTTTKQLSELDNLNYYILGPSQANFISYRRFLNRTLTNAWQNTLGVPPTQYDQEYFMTSSFSSIPMPGNDVKTRYAFISITLQSNELDSITEFKSMTILTLFGTWGGAFTIASGIIATCFGVNLLSPFGVAYQLPCVKSKLKSSLREKNKVYEEHPLALTNNAQLALPRRFQRDAYSKLDDRVQALETFQEELVAYHEQLLVYQQHLDRRQMNMGNFLSEYVVNVEKIINLHSKVTSTCT</sequence>
<dbReference type="Proteomes" id="UP000789508">
    <property type="component" value="Unassembled WGS sequence"/>
</dbReference>